<name>A0AAD4D7G8_9FUNG</name>
<evidence type="ECO:0000313" key="2">
    <source>
        <dbReference type="EMBL" id="KAG0268958.1"/>
    </source>
</evidence>
<keyword evidence="3" id="KW-1185">Reference proteome</keyword>
<protein>
    <submittedName>
        <fullName evidence="2">Uncharacterized protein</fullName>
    </submittedName>
</protein>
<dbReference type="EMBL" id="JAAAIL010001472">
    <property type="protein sequence ID" value="KAG0268958.1"/>
    <property type="molecule type" value="Genomic_DNA"/>
</dbReference>
<comment type="caution">
    <text evidence="2">The sequence shown here is derived from an EMBL/GenBank/DDBJ whole genome shotgun (WGS) entry which is preliminary data.</text>
</comment>
<organism evidence="2 3">
    <name type="scientific">Linnemannia exigua</name>
    <dbReference type="NCBI Taxonomy" id="604196"/>
    <lineage>
        <taxon>Eukaryota</taxon>
        <taxon>Fungi</taxon>
        <taxon>Fungi incertae sedis</taxon>
        <taxon>Mucoromycota</taxon>
        <taxon>Mortierellomycotina</taxon>
        <taxon>Mortierellomycetes</taxon>
        <taxon>Mortierellales</taxon>
        <taxon>Mortierellaceae</taxon>
        <taxon>Linnemannia</taxon>
    </lineage>
</organism>
<feature type="compositionally biased region" description="Low complexity" evidence="1">
    <location>
        <begin position="211"/>
        <end position="223"/>
    </location>
</feature>
<gene>
    <name evidence="2" type="ORF">BGZ95_002254</name>
</gene>
<accession>A0AAD4D7G8</accession>
<evidence type="ECO:0000256" key="1">
    <source>
        <dbReference type="SAM" id="MobiDB-lite"/>
    </source>
</evidence>
<feature type="compositionally biased region" description="Polar residues" evidence="1">
    <location>
        <begin position="130"/>
        <end position="140"/>
    </location>
</feature>
<evidence type="ECO:0000313" key="3">
    <source>
        <dbReference type="Proteomes" id="UP001194580"/>
    </source>
</evidence>
<proteinExistence type="predicted"/>
<dbReference type="Proteomes" id="UP001194580">
    <property type="component" value="Unassembled WGS sequence"/>
</dbReference>
<dbReference type="AlphaFoldDB" id="A0AAD4D7G8"/>
<sequence>MTIQESIPTVQAIRRVYDNDSNNDNTTTVTEETTATASALRIFHLPYYPDATSGKDILLWEDIHAAFDDVLHVRAGSTILPFLKGPDFKNLDPLRITAVPSATLDVVVRGRLCEKELSLEPLQEALPDTPQESAQSPVSITATTTTKTTTAKLNPVGGLVEAAMENYTHMDKPAGIKTPPPSYRGPQAAPSDHESSPAATENESPGDGKLAAEPQEEIAPQEADALKKAVEPQEAEAPPKRTPTTKQRFAETELKARLGDWNAQFALGE</sequence>
<feature type="non-terminal residue" evidence="2">
    <location>
        <position position="1"/>
    </location>
</feature>
<feature type="region of interest" description="Disordered" evidence="1">
    <location>
        <begin position="171"/>
        <end position="250"/>
    </location>
</feature>
<reference evidence="2" key="1">
    <citation type="journal article" date="2020" name="Fungal Divers.">
        <title>Resolving the Mortierellaceae phylogeny through synthesis of multi-gene phylogenetics and phylogenomics.</title>
        <authorList>
            <person name="Vandepol N."/>
            <person name="Liber J."/>
            <person name="Desiro A."/>
            <person name="Na H."/>
            <person name="Kennedy M."/>
            <person name="Barry K."/>
            <person name="Grigoriev I.V."/>
            <person name="Miller A.N."/>
            <person name="O'Donnell K."/>
            <person name="Stajich J.E."/>
            <person name="Bonito G."/>
        </authorList>
    </citation>
    <scope>NUCLEOTIDE SEQUENCE</scope>
    <source>
        <strain evidence="2">NRRL 28262</strain>
    </source>
</reference>
<feature type="region of interest" description="Disordered" evidence="1">
    <location>
        <begin position="124"/>
        <end position="146"/>
    </location>
</feature>